<reference evidence="3 4" key="1">
    <citation type="submission" date="2014-12" db="EMBL/GenBank/DDBJ databases">
        <title>Genome sequence of Methanobrevibacter arboriphilicus DH1, DSM1125.</title>
        <authorList>
            <person name="Poehlein A."/>
            <person name="Thauer R.K."/>
            <person name="Seedorf H."/>
            <person name="Daniel R."/>
        </authorList>
    </citation>
    <scope>NUCLEOTIDE SEQUENCE [LARGE SCALE GENOMIC DNA]</scope>
    <source>
        <strain evidence="3 4">DH1</strain>
    </source>
</reference>
<dbReference type="InterPro" id="IPR009639">
    <property type="entry name" value="Pept_A24A_C_arc"/>
</dbReference>
<feature type="transmembrane region" description="Helical" evidence="1">
    <location>
        <begin position="153"/>
        <end position="171"/>
    </location>
</feature>
<sequence>DNILFYLCIFSFLLSKFGIIKSDNLFYVVLFGVFFSLLSKFTSKILLKFKKIVKYGSKKQIKIEYLKEGMIVDKLVINSFNSNNIASDVNLEYLLTKFNLKNEKNFYNISFKKNKNNYILTSKTAAGLSKQDLLLIKKLFNNNMISKTVSIKLGLPFAPSIFIGLIFSIFIGDLSSILFKIINLFA</sequence>
<dbReference type="AlphaFoldDB" id="A0A1V6N1B2"/>
<evidence type="ECO:0000313" key="4">
    <source>
        <dbReference type="Proteomes" id="UP000191661"/>
    </source>
</evidence>
<dbReference type="RefSeq" id="WP_282956053.1">
    <property type="nucleotide sequence ID" value="NZ_JXMW01000016.1"/>
</dbReference>
<keyword evidence="1" id="KW-0472">Membrane</keyword>
<accession>A0A1V6N1B2</accession>
<feature type="non-terminal residue" evidence="3">
    <location>
        <position position="1"/>
    </location>
</feature>
<comment type="caution">
    <text evidence="3">The sequence shown here is derived from an EMBL/GenBank/DDBJ whole genome shotgun (WGS) entry which is preliminary data.</text>
</comment>
<protein>
    <submittedName>
        <fullName evidence="3">Peptidase-like protein</fullName>
    </submittedName>
</protein>
<keyword evidence="1" id="KW-0812">Transmembrane</keyword>
<dbReference type="Pfam" id="PF06819">
    <property type="entry name" value="Arc_PepC"/>
    <property type="match status" value="1"/>
</dbReference>
<feature type="domain" description="Peptidase A24A-predicted C-terminal archaea" evidence="2">
    <location>
        <begin position="48"/>
        <end position="147"/>
    </location>
</feature>
<keyword evidence="4" id="KW-1185">Reference proteome</keyword>
<evidence type="ECO:0000313" key="3">
    <source>
        <dbReference type="EMBL" id="OQD58424.1"/>
    </source>
</evidence>
<feature type="transmembrane region" description="Helical" evidence="1">
    <location>
        <begin position="28"/>
        <end position="47"/>
    </location>
</feature>
<dbReference type="EMBL" id="JXMW01000016">
    <property type="protein sequence ID" value="OQD58424.1"/>
    <property type="molecule type" value="Genomic_DNA"/>
</dbReference>
<proteinExistence type="predicted"/>
<name>A0A1V6N1B2_METAZ</name>
<keyword evidence="1" id="KW-1133">Transmembrane helix</keyword>
<dbReference type="Proteomes" id="UP000191661">
    <property type="component" value="Unassembled WGS sequence"/>
</dbReference>
<evidence type="ECO:0000256" key="1">
    <source>
        <dbReference type="SAM" id="Phobius"/>
    </source>
</evidence>
<organism evidence="3 4">
    <name type="scientific">Methanobrevibacter arboriphilus JCM 13429 = DSM 1125</name>
    <dbReference type="NCBI Taxonomy" id="1300164"/>
    <lineage>
        <taxon>Archaea</taxon>
        <taxon>Methanobacteriati</taxon>
        <taxon>Methanobacteriota</taxon>
        <taxon>Methanomada group</taxon>
        <taxon>Methanobacteria</taxon>
        <taxon>Methanobacteriales</taxon>
        <taxon>Methanobacteriaceae</taxon>
        <taxon>Methanobrevibacter</taxon>
    </lineage>
</organism>
<evidence type="ECO:0000259" key="2">
    <source>
        <dbReference type="Pfam" id="PF06819"/>
    </source>
</evidence>
<gene>
    <name evidence="3" type="ORF">MBBAR_16c00270</name>
</gene>